<gene>
    <name evidence="2" type="ORF">E2562_008950</name>
</gene>
<organism evidence="2 3">
    <name type="scientific">Oryza meyeriana var. granulata</name>
    <dbReference type="NCBI Taxonomy" id="110450"/>
    <lineage>
        <taxon>Eukaryota</taxon>
        <taxon>Viridiplantae</taxon>
        <taxon>Streptophyta</taxon>
        <taxon>Embryophyta</taxon>
        <taxon>Tracheophyta</taxon>
        <taxon>Spermatophyta</taxon>
        <taxon>Magnoliopsida</taxon>
        <taxon>Liliopsida</taxon>
        <taxon>Poales</taxon>
        <taxon>Poaceae</taxon>
        <taxon>BOP clade</taxon>
        <taxon>Oryzoideae</taxon>
        <taxon>Oryzeae</taxon>
        <taxon>Oryzinae</taxon>
        <taxon>Oryza</taxon>
        <taxon>Oryza meyeriana</taxon>
    </lineage>
</organism>
<evidence type="ECO:0000313" key="3">
    <source>
        <dbReference type="Proteomes" id="UP000479710"/>
    </source>
</evidence>
<comment type="caution">
    <text evidence="2">The sequence shown here is derived from an EMBL/GenBank/DDBJ whole genome shotgun (WGS) entry which is preliminary data.</text>
</comment>
<sequence>MAASDDGESSATVPSRDAVARSLPQGENRTHETARLCGVAARTCRYGLYGGGGGGACCCCAPDDMVGGALSPTGKKRRGKA</sequence>
<dbReference type="Proteomes" id="UP000479710">
    <property type="component" value="Unassembled WGS sequence"/>
</dbReference>
<keyword evidence="3" id="KW-1185">Reference proteome</keyword>
<evidence type="ECO:0000256" key="1">
    <source>
        <dbReference type="SAM" id="MobiDB-lite"/>
    </source>
</evidence>
<reference evidence="2 3" key="1">
    <citation type="submission" date="2019-11" db="EMBL/GenBank/DDBJ databases">
        <title>Whole genome sequence of Oryza granulata.</title>
        <authorList>
            <person name="Li W."/>
        </authorList>
    </citation>
    <scope>NUCLEOTIDE SEQUENCE [LARGE SCALE GENOMIC DNA]</scope>
    <source>
        <strain evidence="3">cv. Menghai</strain>
        <tissue evidence="2">Leaf</tissue>
    </source>
</reference>
<dbReference type="AlphaFoldDB" id="A0A6G1D2F8"/>
<name>A0A6G1D2F8_9ORYZ</name>
<accession>A0A6G1D2F8</accession>
<proteinExistence type="predicted"/>
<dbReference type="EMBL" id="SPHZ02000007">
    <property type="protein sequence ID" value="KAF0905923.1"/>
    <property type="molecule type" value="Genomic_DNA"/>
</dbReference>
<feature type="region of interest" description="Disordered" evidence="1">
    <location>
        <begin position="1"/>
        <end position="28"/>
    </location>
</feature>
<protein>
    <submittedName>
        <fullName evidence="2">Uncharacterized protein</fullName>
    </submittedName>
</protein>
<evidence type="ECO:0000313" key="2">
    <source>
        <dbReference type="EMBL" id="KAF0905923.1"/>
    </source>
</evidence>